<evidence type="ECO:0000313" key="2">
    <source>
        <dbReference type="Proteomes" id="UP000037505"/>
    </source>
</evidence>
<comment type="caution">
    <text evidence="1">The sequence shown here is derived from an EMBL/GenBank/DDBJ whole genome shotgun (WGS) entry which is preliminary data.</text>
</comment>
<protein>
    <submittedName>
        <fullName evidence="1">Uncharacterized protein</fullName>
    </submittedName>
</protein>
<organism evidence="1 2">
    <name type="scientific">Aspergillus nomiae NRRL (strain ATCC 15546 / NRRL 13137 / CBS 260.88 / M93)</name>
    <dbReference type="NCBI Taxonomy" id="1509407"/>
    <lineage>
        <taxon>Eukaryota</taxon>
        <taxon>Fungi</taxon>
        <taxon>Dikarya</taxon>
        <taxon>Ascomycota</taxon>
        <taxon>Pezizomycotina</taxon>
        <taxon>Eurotiomycetes</taxon>
        <taxon>Eurotiomycetidae</taxon>
        <taxon>Eurotiales</taxon>
        <taxon>Aspergillaceae</taxon>
        <taxon>Aspergillus</taxon>
        <taxon>Aspergillus subgen. Circumdati</taxon>
    </lineage>
</organism>
<sequence>MPAHDVQVDVQELRLDGPTEVCRWRLVRSLKYKITLARVNRNVHPSPTPTPSPTFACGDIAPLLLEWMGVLSDVVEINEVTDVVRASLDISIDVGVVGIALAGVKVILVAVNAPLDGLAVELPDVVVDDDDNDDDRVVVVVVKSFALLVILK</sequence>
<dbReference type="Proteomes" id="UP000037505">
    <property type="component" value="Unassembled WGS sequence"/>
</dbReference>
<dbReference type="AlphaFoldDB" id="A0A0L1J907"/>
<dbReference type="EMBL" id="JNOM01000066">
    <property type="protein sequence ID" value="KNG87898.1"/>
    <property type="molecule type" value="Genomic_DNA"/>
</dbReference>
<dbReference type="RefSeq" id="XP_015408821.1">
    <property type="nucleotide sequence ID" value="XM_015548666.1"/>
</dbReference>
<gene>
    <name evidence="1" type="ORF">ANOM_003409</name>
</gene>
<dbReference type="GeneID" id="26805213"/>
<keyword evidence="2" id="KW-1185">Reference proteome</keyword>
<name>A0A0L1J907_ASPN3</name>
<proteinExistence type="predicted"/>
<evidence type="ECO:0000313" key="1">
    <source>
        <dbReference type="EMBL" id="KNG87898.1"/>
    </source>
</evidence>
<accession>A0A0L1J907</accession>
<reference evidence="1 2" key="1">
    <citation type="submission" date="2014-06" db="EMBL/GenBank/DDBJ databases">
        <title>The Genome of the Aflatoxigenic Filamentous Fungus Aspergillus nomius.</title>
        <authorList>
            <person name="Moore M.G."/>
            <person name="Shannon B.M."/>
            <person name="Brian M.M."/>
        </authorList>
    </citation>
    <scope>NUCLEOTIDE SEQUENCE [LARGE SCALE GENOMIC DNA]</scope>
    <source>
        <strain evidence="1 2">NRRL 13137</strain>
    </source>
</reference>